<accession>A0A0M4NBF0</accession>
<reference evidence="1 2" key="1">
    <citation type="journal article" date="2015" name="Genome Announc.">
        <title>Whole-Genome Sequence of Leptospira interrogans Serovar Hardjo Subtype Hardjoprajitno Strain Norma, Isolated from Cattle in a Leptospirosis Outbreak in Brazil.</title>
        <authorList>
            <person name="Cosate M.R."/>
            <person name="Soares S.C."/>
            <person name="Mendes T.A."/>
            <person name="Raittz R.T."/>
            <person name="Moreira E.C."/>
            <person name="Leite R."/>
            <person name="Fernandes G.R."/>
            <person name="Haddad J.P."/>
            <person name="Ortega J.M."/>
        </authorList>
    </citation>
    <scope>NUCLEOTIDE SEQUENCE [LARGE SCALE GENOMIC DNA]</scope>
    <source>
        <strain evidence="1 2">Norma</strain>
    </source>
</reference>
<dbReference type="PATRIC" id="fig|1279460.3.peg.3928"/>
<protein>
    <submittedName>
        <fullName evidence="1">Uncharacterized protein</fullName>
    </submittedName>
</protein>
<gene>
    <name evidence="1" type="ORF">G436_3848</name>
</gene>
<organism evidence="1">
    <name type="scientific">Leptospira interrogans serovar Hardjo str. Norma</name>
    <dbReference type="NCBI Taxonomy" id="1279460"/>
    <lineage>
        <taxon>Bacteria</taxon>
        <taxon>Pseudomonadati</taxon>
        <taxon>Spirochaetota</taxon>
        <taxon>Spirochaetia</taxon>
        <taxon>Leptospirales</taxon>
        <taxon>Leptospiraceae</taxon>
        <taxon>Leptospira</taxon>
    </lineage>
</organism>
<dbReference type="Proteomes" id="UP000056502">
    <property type="component" value="Chromosome I"/>
</dbReference>
<evidence type="ECO:0000313" key="1">
    <source>
        <dbReference type="EMBL" id="ALE40993.1"/>
    </source>
</evidence>
<dbReference type="AlphaFoldDB" id="A0A0M4NBF0"/>
<dbReference type="EMBL" id="CP012603">
    <property type="protein sequence ID" value="ALE40993.1"/>
    <property type="molecule type" value="Genomic_DNA"/>
</dbReference>
<proteinExistence type="predicted"/>
<sequence length="44" mass="5285">MRVPTFKESIYKVQILTFFRIMNSLHRTHVNSDFLKKQSTNKEA</sequence>
<evidence type="ECO:0000313" key="2">
    <source>
        <dbReference type="Proteomes" id="UP000056502"/>
    </source>
</evidence>
<name>A0A0M4NBF0_LEPIR</name>